<keyword evidence="3" id="KW-0804">Transcription</keyword>
<protein>
    <submittedName>
        <fullName evidence="6">Transcriptional regulator, Crp/Fnr family</fullName>
    </submittedName>
</protein>
<evidence type="ECO:0000256" key="4">
    <source>
        <dbReference type="SAM" id="MobiDB-lite"/>
    </source>
</evidence>
<dbReference type="AlphaFoldDB" id="S9QVR7"/>
<proteinExistence type="predicted"/>
<dbReference type="InterPro" id="IPR036390">
    <property type="entry name" value="WH_DNA-bd_sf"/>
</dbReference>
<dbReference type="Pfam" id="PF13545">
    <property type="entry name" value="HTH_Crp_2"/>
    <property type="match status" value="1"/>
</dbReference>
<evidence type="ECO:0000256" key="3">
    <source>
        <dbReference type="ARBA" id="ARBA00023163"/>
    </source>
</evidence>
<dbReference type="HOGENOM" id="CLU_952792_0_0_5"/>
<dbReference type="InterPro" id="IPR012318">
    <property type="entry name" value="HTH_CRP"/>
</dbReference>
<evidence type="ECO:0000259" key="5">
    <source>
        <dbReference type="PROSITE" id="PS51063"/>
    </source>
</evidence>
<dbReference type="PROSITE" id="PS51063">
    <property type="entry name" value="HTH_CRP_2"/>
    <property type="match status" value="1"/>
</dbReference>
<dbReference type="Proteomes" id="UP000015347">
    <property type="component" value="Unassembled WGS sequence"/>
</dbReference>
<dbReference type="SUPFAM" id="SSF46785">
    <property type="entry name" value="Winged helix' DNA-binding domain"/>
    <property type="match status" value="1"/>
</dbReference>
<dbReference type="eggNOG" id="COG0664">
    <property type="taxonomic scope" value="Bacteria"/>
</dbReference>
<dbReference type="EMBL" id="APVH01000015">
    <property type="protein sequence ID" value="EPX83693.1"/>
    <property type="molecule type" value="Genomic_DNA"/>
</dbReference>
<evidence type="ECO:0000313" key="7">
    <source>
        <dbReference type="Proteomes" id="UP000015347"/>
    </source>
</evidence>
<dbReference type="GO" id="GO:0003677">
    <property type="term" value="F:DNA binding"/>
    <property type="evidence" value="ECO:0007669"/>
    <property type="project" value="UniProtKB-KW"/>
</dbReference>
<keyword evidence="7" id="KW-1185">Reference proteome</keyword>
<evidence type="ECO:0000256" key="2">
    <source>
        <dbReference type="ARBA" id="ARBA00023125"/>
    </source>
</evidence>
<dbReference type="Gene3D" id="2.60.120.10">
    <property type="entry name" value="Jelly Rolls"/>
    <property type="match status" value="1"/>
</dbReference>
<reference evidence="7" key="1">
    <citation type="journal article" date="2014" name="Stand. Genomic Sci.">
        <title>Genome sequence of the exopolysaccharide-producing Salipiger mucosus type strain (DSM 16094(T)), a moderately halophilic member of the Roseobacter clade.</title>
        <authorList>
            <person name="Riedel T."/>
            <person name="Spring S."/>
            <person name="Fiebig A."/>
            <person name="Petersen J."/>
            <person name="Kyrpides N.C."/>
            <person name="Goker M."/>
            <person name="Klenk H.P."/>
        </authorList>
    </citation>
    <scope>NUCLEOTIDE SEQUENCE [LARGE SCALE GENOMIC DNA]</scope>
    <source>
        <strain evidence="7">DSM 16094</strain>
    </source>
</reference>
<dbReference type="SMART" id="SM00419">
    <property type="entry name" value="HTH_CRP"/>
    <property type="match status" value="1"/>
</dbReference>
<dbReference type="InterPro" id="IPR014710">
    <property type="entry name" value="RmlC-like_jellyroll"/>
</dbReference>
<keyword evidence="1" id="KW-0805">Transcription regulation</keyword>
<feature type="region of interest" description="Disordered" evidence="4">
    <location>
        <begin position="233"/>
        <end position="292"/>
    </location>
</feature>
<dbReference type="CDD" id="cd00038">
    <property type="entry name" value="CAP_ED"/>
    <property type="match status" value="1"/>
</dbReference>
<comment type="caution">
    <text evidence="6">The sequence shown here is derived from an EMBL/GenBank/DDBJ whole genome shotgun (WGS) entry which is preliminary data.</text>
</comment>
<dbReference type="SUPFAM" id="SSF51206">
    <property type="entry name" value="cAMP-binding domain-like"/>
    <property type="match status" value="1"/>
</dbReference>
<accession>S9QVR7</accession>
<evidence type="ECO:0000313" key="6">
    <source>
        <dbReference type="EMBL" id="EPX83693.1"/>
    </source>
</evidence>
<dbReference type="Gene3D" id="1.10.10.10">
    <property type="entry name" value="Winged helix-like DNA-binding domain superfamily/Winged helix DNA-binding domain"/>
    <property type="match status" value="1"/>
</dbReference>
<dbReference type="STRING" id="1123237.Salmuc_02302"/>
<feature type="compositionally biased region" description="Basic residues" evidence="4">
    <location>
        <begin position="274"/>
        <end position="283"/>
    </location>
</feature>
<dbReference type="GO" id="GO:0006355">
    <property type="term" value="P:regulation of DNA-templated transcription"/>
    <property type="evidence" value="ECO:0007669"/>
    <property type="project" value="InterPro"/>
</dbReference>
<gene>
    <name evidence="6" type="ORF">Salmuc_02302</name>
</gene>
<sequence>MPAQCGDCELRRTSLCRAASEARGADVRPPRIRRLRRDEVIESEGESAHFMGVLRSGYLRRERMRPDGHRTVLGLACPGDLVGGLPGQRFAFSLEAATDAEICSYDPQSVAHLLARDRVFHRSILLEVCAQHERQLDLIWQRGLLNSRERIMAFLVKACRIMPLERQPDGSVVVTIALSRRDWADLSNTTVESISRTLSQLAEKDLVVRISPQRYRIRDLELLMRLAGMDPEDTVGPRPWLGEEAAPAEPLSVSAGPSMRVVAVRPSRDSRPPLVRRRDSRGRRPPDLQQDA</sequence>
<feature type="domain" description="HTH crp-type" evidence="5">
    <location>
        <begin position="145"/>
        <end position="221"/>
    </location>
</feature>
<organism evidence="6 7">
    <name type="scientific">Salipiger mucosus DSM 16094</name>
    <dbReference type="NCBI Taxonomy" id="1123237"/>
    <lineage>
        <taxon>Bacteria</taxon>
        <taxon>Pseudomonadati</taxon>
        <taxon>Pseudomonadota</taxon>
        <taxon>Alphaproteobacteria</taxon>
        <taxon>Rhodobacterales</taxon>
        <taxon>Roseobacteraceae</taxon>
        <taxon>Salipiger</taxon>
    </lineage>
</organism>
<dbReference type="Pfam" id="PF00027">
    <property type="entry name" value="cNMP_binding"/>
    <property type="match status" value="1"/>
</dbReference>
<dbReference type="InterPro" id="IPR000595">
    <property type="entry name" value="cNMP-bd_dom"/>
</dbReference>
<dbReference type="InterPro" id="IPR036388">
    <property type="entry name" value="WH-like_DNA-bd_sf"/>
</dbReference>
<keyword evidence="2" id="KW-0238">DNA-binding</keyword>
<evidence type="ECO:0000256" key="1">
    <source>
        <dbReference type="ARBA" id="ARBA00023015"/>
    </source>
</evidence>
<name>S9QVR7_9RHOB</name>
<dbReference type="InterPro" id="IPR018490">
    <property type="entry name" value="cNMP-bd_dom_sf"/>
</dbReference>